<comment type="caution">
    <text evidence="3">The sequence shown here is derived from an EMBL/GenBank/DDBJ whole genome shotgun (WGS) entry which is preliminary data.</text>
</comment>
<keyword evidence="4" id="KW-1185">Reference proteome</keyword>
<dbReference type="EMBL" id="JBEUKS010000010">
    <property type="protein sequence ID" value="MFC1441993.1"/>
    <property type="molecule type" value="Genomic_DNA"/>
</dbReference>
<evidence type="ECO:0000259" key="2">
    <source>
        <dbReference type="PROSITE" id="PS51708"/>
    </source>
</evidence>
<gene>
    <name evidence="3" type="ORF">ABUW04_27440</name>
</gene>
<feature type="region of interest" description="Disordered" evidence="1">
    <location>
        <begin position="134"/>
        <end position="155"/>
    </location>
</feature>
<organism evidence="3 4">
    <name type="scientific">Streptacidiphilus jeojiensis</name>
    <dbReference type="NCBI Taxonomy" id="3229225"/>
    <lineage>
        <taxon>Bacteria</taxon>
        <taxon>Bacillati</taxon>
        <taxon>Actinomycetota</taxon>
        <taxon>Actinomycetes</taxon>
        <taxon>Kitasatosporales</taxon>
        <taxon>Streptomycetaceae</taxon>
        <taxon>Streptacidiphilus</taxon>
    </lineage>
</organism>
<dbReference type="InterPro" id="IPR038186">
    <property type="entry name" value="CHAD_dom_sf"/>
</dbReference>
<feature type="compositionally biased region" description="Low complexity" evidence="1">
    <location>
        <begin position="134"/>
        <end position="152"/>
    </location>
</feature>
<dbReference type="InterPro" id="IPR007899">
    <property type="entry name" value="CHAD_dom"/>
</dbReference>
<dbReference type="Pfam" id="PF05235">
    <property type="entry name" value="CHAD"/>
    <property type="match status" value="1"/>
</dbReference>
<evidence type="ECO:0000313" key="4">
    <source>
        <dbReference type="Proteomes" id="UP001592581"/>
    </source>
</evidence>
<reference evidence="3 4" key="1">
    <citation type="submission" date="2024-06" db="EMBL/GenBank/DDBJ databases">
        <authorList>
            <person name="Lee S.D."/>
        </authorList>
    </citation>
    <scope>NUCLEOTIDE SEQUENCE [LARGE SCALE GENOMIC DNA]</scope>
    <source>
        <strain evidence="3 4">N1-10</strain>
    </source>
</reference>
<feature type="region of interest" description="Disordered" evidence="1">
    <location>
        <begin position="1"/>
        <end position="31"/>
    </location>
</feature>
<dbReference type="Proteomes" id="UP001592581">
    <property type="component" value="Unassembled WGS sequence"/>
</dbReference>
<proteinExistence type="predicted"/>
<accession>A0ABV6XUP2</accession>
<name>A0ABV6XUP2_9ACTN</name>
<feature type="compositionally biased region" description="Low complexity" evidence="1">
    <location>
        <begin position="1"/>
        <end position="14"/>
    </location>
</feature>
<sequence>MTDATPAAEAPSAAKRVTHQSRPHPGSPPGRVSALLDDGSAAELLSVHLATQAGDFLRGLPSVDLHTLRRVGAALHTFESLLDPAWAREMREELSRLGAVLGQERAYGRRLSRLLAGLDSLTSTDPAASAAQLPAGQLPAGQPPAGAATAGPVPRPREAEGLLARHPGAPKARALLERQLTLGRSRAHTAALQELGSARFHALADRMTLLVSDLPLRAGGGDAPAGELLSCAAAEAAALTAAAEALPLERAAVAYNGDCLHEPGDDQPWRQVHDMVQRTRYALELCAPLLGRQAGPPLAALTELGRILGRHRDAAEAAEAAALAALTPRITPATGYVLGVVHADQRLEVEATRHAFGTTWPDLYRSGWLTDAWLTTR</sequence>
<evidence type="ECO:0000313" key="3">
    <source>
        <dbReference type="EMBL" id="MFC1441993.1"/>
    </source>
</evidence>
<protein>
    <submittedName>
        <fullName evidence="3">CHAD domain-containing protein</fullName>
    </submittedName>
</protein>
<dbReference type="PANTHER" id="PTHR39339:SF1">
    <property type="entry name" value="CHAD DOMAIN-CONTAINING PROTEIN"/>
    <property type="match status" value="1"/>
</dbReference>
<dbReference type="Gene3D" id="1.40.20.10">
    <property type="entry name" value="CHAD domain"/>
    <property type="match status" value="1"/>
</dbReference>
<dbReference type="SMART" id="SM00880">
    <property type="entry name" value="CHAD"/>
    <property type="match status" value="1"/>
</dbReference>
<evidence type="ECO:0000256" key="1">
    <source>
        <dbReference type="SAM" id="MobiDB-lite"/>
    </source>
</evidence>
<dbReference type="PANTHER" id="PTHR39339">
    <property type="entry name" value="SLR1444 PROTEIN"/>
    <property type="match status" value="1"/>
</dbReference>
<feature type="domain" description="CHAD" evidence="2">
    <location>
        <begin position="25"/>
        <end position="365"/>
    </location>
</feature>
<dbReference type="PROSITE" id="PS51708">
    <property type="entry name" value="CHAD"/>
    <property type="match status" value="1"/>
</dbReference>
<dbReference type="RefSeq" id="WP_380566951.1">
    <property type="nucleotide sequence ID" value="NZ_JBEUKS010000010.1"/>
</dbReference>